<evidence type="ECO:0000256" key="3">
    <source>
        <dbReference type="PROSITE-ProRule" id="PRU00283"/>
    </source>
</evidence>
<dbReference type="InterPro" id="IPR001752">
    <property type="entry name" value="Kinesin_motor_dom"/>
</dbReference>
<feature type="region of interest" description="Disordered" evidence="5">
    <location>
        <begin position="49"/>
        <end position="74"/>
    </location>
</feature>
<dbReference type="SMART" id="SM00129">
    <property type="entry name" value="KISc"/>
    <property type="match status" value="1"/>
</dbReference>
<protein>
    <recommendedName>
        <fullName evidence="4">Kinesin-like protein</fullName>
    </recommendedName>
</protein>
<dbReference type="PROSITE" id="PS50067">
    <property type="entry name" value="KINESIN_MOTOR_2"/>
    <property type="match status" value="1"/>
</dbReference>
<keyword evidence="2 4" id="KW-0067">ATP-binding</keyword>
<evidence type="ECO:0000313" key="7">
    <source>
        <dbReference type="EMBL" id="CAD9406476.1"/>
    </source>
</evidence>
<evidence type="ECO:0000256" key="1">
    <source>
        <dbReference type="ARBA" id="ARBA00022741"/>
    </source>
</evidence>
<dbReference type="PANTHER" id="PTHR47972">
    <property type="entry name" value="KINESIN-LIKE PROTEIN KLP-3"/>
    <property type="match status" value="1"/>
</dbReference>
<reference evidence="7" key="1">
    <citation type="submission" date="2021-01" db="EMBL/GenBank/DDBJ databases">
        <authorList>
            <person name="Corre E."/>
            <person name="Pelletier E."/>
            <person name="Niang G."/>
            <person name="Scheremetjew M."/>
            <person name="Finn R."/>
            <person name="Kale V."/>
            <person name="Holt S."/>
            <person name="Cochrane G."/>
            <person name="Meng A."/>
            <person name="Brown T."/>
            <person name="Cohen L."/>
        </authorList>
    </citation>
    <scope>NUCLEOTIDE SEQUENCE</scope>
    <source>
        <strain evidence="7">RCC1693</strain>
    </source>
</reference>
<sequence length="299" mass="32337">MEGPPDDRGVNFRSLEELFSLCEQRSDKTEYTLTLSYLEIYNETVRDLLDDTPRGRGGPGGAEEKKLDVRQTADGNVVPGLTEVPVTNIEEVMSLMARGTDNRAVGSHDMNEHSSRSHSIMTINLVGRNIQDAGTVRSKLHLIDLAGSERVSKTDATGERLKEAQNINKSLSALGDVINALSGKKAAHVPYRNSKLTFLLQDSLAGNSKVMMFCNFSPASYNCAETMCSLNFAARCRAVELGQAKKGSEGAEVAKLKRMVAKLTEKLNGGGAEDKSSKSGRASLTSPQRGTDSPARGKR</sequence>
<dbReference type="GO" id="GO:0007018">
    <property type="term" value="P:microtubule-based movement"/>
    <property type="evidence" value="ECO:0007669"/>
    <property type="project" value="InterPro"/>
</dbReference>
<evidence type="ECO:0000259" key="6">
    <source>
        <dbReference type="PROSITE" id="PS50067"/>
    </source>
</evidence>
<evidence type="ECO:0000256" key="2">
    <source>
        <dbReference type="ARBA" id="ARBA00022840"/>
    </source>
</evidence>
<dbReference type="PANTHER" id="PTHR47972:SF28">
    <property type="entry name" value="KINESIN-LIKE PROTEIN KLP-3"/>
    <property type="match status" value="1"/>
</dbReference>
<keyword evidence="4" id="KW-0493">Microtubule</keyword>
<dbReference type="InterPro" id="IPR019821">
    <property type="entry name" value="Kinesin_motor_CS"/>
</dbReference>
<comment type="similarity">
    <text evidence="3 4">Belongs to the TRAFAC class myosin-kinesin ATPase superfamily. Kinesin family.</text>
</comment>
<dbReference type="GO" id="GO:0005874">
    <property type="term" value="C:microtubule"/>
    <property type="evidence" value="ECO:0007669"/>
    <property type="project" value="UniProtKB-KW"/>
</dbReference>
<keyword evidence="4" id="KW-0505">Motor protein</keyword>
<comment type="caution">
    <text evidence="3">Lacks conserved residue(s) required for the propagation of feature annotation.</text>
</comment>
<dbReference type="InterPro" id="IPR036961">
    <property type="entry name" value="Kinesin_motor_dom_sf"/>
</dbReference>
<feature type="region of interest" description="Disordered" evidence="5">
    <location>
        <begin position="266"/>
        <end position="299"/>
    </location>
</feature>
<feature type="compositionally biased region" description="Basic and acidic residues" evidence="5">
    <location>
        <begin position="62"/>
        <end position="71"/>
    </location>
</feature>
<dbReference type="InterPro" id="IPR027640">
    <property type="entry name" value="Kinesin-like_fam"/>
</dbReference>
<feature type="compositionally biased region" description="Polar residues" evidence="5">
    <location>
        <begin position="279"/>
        <end position="291"/>
    </location>
</feature>
<dbReference type="GO" id="GO:0005524">
    <property type="term" value="F:ATP binding"/>
    <property type="evidence" value="ECO:0007669"/>
    <property type="project" value="UniProtKB-KW"/>
</dbReference>
<dbReference type="GO" id="GO:0003777">
    <property type="term" value="F:microtubule motor activity"/>
    <property type="evidence" value="ECO:0007669"/>
    <property type="project" value="InterPro"/>
</dbReference>
<dbReference type="EMBL" id="HBGT01011568">
    <property type="protein sequence ID" value="CAD9406476.1"/>
    <property type="molecule type" value="Transcribed_RNA"/>
</dbReference>
<dbReference type="GO" id="GO:0008017">
    <property type="term" value="F:microtubule binding"/>
    <property type="evidence" value="ECO:0007669"/>
    <property type="project" value="InterPro"/>
</dbReference>
<organism evidence="7">
    <name type="scientific">Florenciella parvula</name>
    <dbReference type="NCBI Taxonomy" id="236787"/>
    <lineage>
        <taxon>Eukaryota</taxon>
        <taxon>Sar</taxon>
        <taxon>Stramenopiles</taxon>
        <taxon>Ochrophyta</taxon>
        <taxon>Dictyochophyceae</taxon>
        <taxon>Florenciellales</taxon>
        <taxon>Florenciella</taxon>
    </lineage>
</organism>
<dbReference type="AlphaFoldDB" id="A0A7S2BUC2"/>
<accession>A0A7S2BUC2</accession>
<dbReference type="InterPro" id="IPR027417">
    <property type="entry name" value="P-loop_NTPase"/>
</dbReference>
<dbReference type="PRINTS" id="PR00380">
    <property type="entry name" value="KINESINHEAVY"/>
</dbReference>
<dbReference type="PROSITE" id="PS00411">
    <property type="entry name" value="KINESIN_MOTOR_1"/>
    <property type="match status" value="1"/>
</dbReference>
<evidence type="ECO:0000256" key="5">
    <source>
        <dbReference type="SAM" id="MobiDB-lite"/>
    </source>
</evidence>
<dbReference type="SUPFAM" id="SSF52540">
    <property type="entry name" value="P-loop containing nucleoside triphosphate hydrolases"/>
    <property type="match status" value="1"/>
</dbReference>
<name>A0A7S2BUC2_9STRA</name>
<proteinExistence type="inferred from homology"/>
<evidence type="ECO:0000256" key="4">
    <source>
        <dbReference type="RuleBase" id="RU000394"/>
    </source>
</evidence>
<dbReference type="Gene3D" id="3.40.850.10">
    <property type="entry name" value="Kinesin motor domain"/>
    <property type="match status" value="1"/>
</dbReference>
<gene>
    <name evidence="7" type="ORF">FPAR1323_LOCUS6318</name>
</gene>
<dbReference type="Pfam" id="PF00225">
    <property type="entry name" value="Kinesin"/>
    <property type="match status" value="1"/>
</dbReference>
<feature type="domain" description="Kinesin motor" evidence="6">
    <location>
        <begin position="1"/>
        <end position="239"/>
    </location>
</feature>
<keyword evidence="1 4" id="KW-0547">Nucleotide-binding</keyword>